<dbReference type="EMBL" id="FNZI01000005">
    <property type="protein sequence ID" value="SEJ57024.1"/>
    <property type="molecule type" value="Genomic_DNA"/>
</dbReference>
<dbReference type="eggNOG" id="COG3764">
    <property type="taxonomic scope" value="Bacteria"/>
</dbReference>
<dbReference type="Proteomes" id="UP000183315">
    <property type="component" value="Unassembled WGS sequence"/>
</dbReference>
<sequence length="271" mass="29471">MSSSLEAPAQPEASEPARATRGPGVGTRLVSLIGELCIIAGAVVGLYVVWQLFYTDVVADREQAEVVDELDWAYTGAITADEAEPDTGPQILPDELHLSPDTAPVMDEPAFTETFATFYVPRWGTDYVKPISQGVTRLDVLDVLGIGHYPGTGMPGAYGNFAISAHRTTYGKPFNRIAELQAGDALVVQTEDAWYVYRMTDHLIVTPEHVEVIAPNPYVIGGEADGHYITLTTCHPMFSAAERYIVHGELEYWAPTGNGVPPEILEEIPQP</sequence>
<keyword evidence="6" id="KW-1185">Reference proteome</keyword>
<protein>
    <submittedName>
        <fullName evidence="5">Sortase A</fullName>
    </submittedName>
</protein>
<feature type="active site" description="Acyl-thioester intermediate" evidence="2">
    <location>
        <position position="234"/>
    </location>
</feature>
<dbReference type="OrthoDB" id="5242879at2"/>
<keyword evidence="4" id="KW-1133">Transmembrane helix</keyword>
<feature type="region of interest" description="Disordered" evidence="3">
    <location>
        <begin position="1"/>
        <end position="21"/>
    </location>
</feature>
<dbReference type="RefSeq" id="WP_042214827.1">
    <property type="nucleotide sequence ID" value="NZ_BBLU01000007.1"/>
</dbReference>
<dbReference type="Gene3D" id="2.40.260.10">
    <property type="entry name" value="Sortase"/>
    <property type="match status" value="1"/>
</dbReference>
<dbReference type="NCBIfam" id="NF033747">
    <property type="entry name" value="class_E_sortase"/>
    <property type="match status" value="1"/>
</dbReference>
<name>A0A1H6ZXX4_9MICO</name>
<dbReference type="GO" id="GO:0016787">
    <property type="term" value="F:hydrolase activity"/>
    <property type="evidence" value="ECO:0007669"/>
    <property type="project" value="UniProtKB-KW"/>
</dbReference>
<keyword evidence="1" id="KW-0378">Hydrolase</keyword>
<dbReference type="InterPro" id="IPR042003">
    <property type="entry name" value="Sortase_E"/>
</dbReference>
<dbReference type="STRING" id="1043493.SAMN05421637_2234"/>
<keyword evidence="4" id="KW-0472">Membrane</keyword>
<evidence type="ECO:0000256" key="4">
    <source>
        <dbReference type="SAM" id="Phobius"/>
    </source>
</evidence>
<dbReference type="CDD" id="cd05830">
    <property type="entry name" value="Sortase_E"/>
    <property type="match status" value="1"/>
</dbReference>
<organism evidence="5 6">
    <name type="scientific">Demequina mangrovi</name>
    <dbReference type="NCBI Taxonomy" id="1043493"/>
    <lineage>
        <taxon>Bacteria</taxon>
        <taxon>Bacillati</taxon>
        <taxon>Actinomycetota</taxon>
        <taxon>Actinomycetes</taxon>
        <taxon>Micrococcales</taxon>
        <taxon>Demequinaceae</taxon>
        <taxon>Demequina</taxon>
    </lineage>
</organism>
<gene>
    <name evidence="5" type="ORF">SAMN05421637_2234</name>
</gene>
<dbReference type="NCBIfam" id="TIGR01076">
    <property type="entry name" value="sortase_fam"/>
    <property type="match status" value="1"/>
</dbReference>
<feature type="active site" description="Proton donor/acceptor" evidence="2">
    <location>
        <position position="166"/>
    </location>
</feature>
<dbReference type="Pfam" id="PF04203">
    <property type="entry name" value="Sortase"/>
    <property type="match status" value="1"/>
</dbReference>
<dbReference type="InterPro" id="IPR023365">
    <property type="entry name" value="Sortase_dom-sf"/>
</dbReference>
<dbReference type="InterPro" id="IPR005754">
    <property type="entry name" value="Sortase"/>
</dbReference>
<feature type="transmembrane region" description="Helical" evidence="4">
    <location>
        <begin position="29"/>
        <end position="50"/>
    </location>
</feature>
<evidence type="ECO:0000313" key="5">
    <source>
        <dbReference type="EMBL" id="SEJ57024.1"/>
    </source>
</evidence>
<evidence type="ECO:0000256" key="1">
    <source>
        <dbReference type="ARBA" id="ARBA00022801"/>
    </source>
</evidence>
<keyword evidence="4" id="KW-0812">Transmembrane</keyword>
<dbReference type="InterPro" id="IPR053465">
    <property type="entry name" value="Sortase_Class_E"/>
</dbReference>
<accession>A0A1H6ZXX4</accession>
<proteinExistence type="predicted"/>
<reference evidence="6" key="1">
    <citation type="submission" date="2016-10" db="EMBL/GenBank/DDBJ databases">
        <authorList>
            <person name="Varghese N."/>
        </authorList>
    </citation>
    <scope>NUCLEOTIDE SEQUENCE [LARGE SCALE GENOMIC DNA]</scope>
    <source>
        <strain evidence="6">DSM 24868</strain>
    </source>
</reference>
<evidence type="ECO:0000256" key="3">
    <source>
        <dbReference type="SAM" id="MobiDB-lite"/>
    </source>
</evidence>
<feature type="compositionally biased region" description="Low complexity" evidence="3">
    <location>
        <begin position="1"/>
        <end position="17"/>
    </location>
</feature>
<evidence type="ECO:0000256" key="2">
    <source>
        <dbReference type="PIRSR" id="PIRSR605754-1"/>
    </source>
</evidence>
<evidence type="ECO:0000313" key="6">
    <source>
        <dbReference type="Proteomes" id="UP000183315"/>
    </source>
</evidence>
<dbReference type="AlphaFoldDB" id="A0A1H6ZXX4"/>
<dbReference type="SUPFAM" id="SSF63817">
    <property type="entry name" value="Sortase"/>
    <property type="match status" value="1"/>
</dbReference>